<sequence>MKKYLMIGIAVVVIAVIIIIFLADTKEGHDKTGETFVVRKGNVTHFTEQTGIIKAQVGAIVKVGTRATGTLTYLKYQVGEFVKQGELIAKIDDREILANIRNTEAQVEEAIRDVEAKQAQYLYGKTNYEREKNLLEKEFTTKDSVDKAKREMDVALAQVELAKAKVKGNREKLKALEVSLSYTKIYAPISGYVSAVSTQLGETVVSGLSAAILITIIDPSKLEMWIYVDETDIGRTKPGVKVEYWVDTYRDMRLSGKVDMIYPQPEIKDNIVYYLAIVKIDPKDTSLLRPEMTTHVRIMVEEKKDVLIVPNNVVRFEEGRNVVYIKGREKAESREVTPGVRDDRFTEIVSGLAEGEQVVIPSVVKKTSSSASSGPKK</sequence>
<dbReference type="GO" id="GO:1990195">
    <property type="term" value="C:macrolide transmembrane transporter complex"/>
    <property type="evidence" value="ECO:0007669"/>
    <property type="project" value="InterPro"/>
</dbReference>
<keyword evidence="2 3" id="KW-0175">Coiled coil</keyword>
<gene>
    <name evidence="7" type="ORF">GXY80_08705</name>
</gene>
<dbReference type="AlphaFoldDB" id="A0A971M489"/>
<dbReference type="Pfam" id="PF25917">
    <property type="entry name" value="BSH_RND"/>
    <property type="match status" value="1"/>
</dbReference>
<dbReference type="GO" id="GO:1990961">
    <property type="term" value="P:xenobiotic detoxification by transmembrane export across the plasma membrane"/>
    <property type="evidence" value="ECO:0007669"/>
    <property type="project" value="InterPro"/>
</dbReference>
<dbReference type="Gene3D" id="2.40.50.100">
    <property type="match status" value="1"/>
</dbReference>
<dbReference type="InterPro" id="IPR030190">
    <property type="entry name" value="MacA_alpha-hairpin_sf"/>
</dbReference>
<dbReference type="InterPro" id="IPR006143">
    <property type="entry name" value="RND_pump_MFP"/>
</dbReference>
<evidence type="ECO:0000259" key="5">
    <source>
        <dbReference type="Pfam" id="PF25917"/>
    </source>
</evidence>
<feature type="transmembrane region" description="Helical" evidence="4">
    <location>
        <begin position="6"/>
        <end position="23"/>
    </location>
</feature>
<dbReference type="PANTHER" id="PTHR30469">
    <property type="entry name" value="MULTIDRUG RESISTANCE PROTEIN MDTA"/>
    <property type="match status" value="1"/>
</dbReference>
<dbReference type="GO" id="GO:0015562">
    <property type="term" value="F:efflux transmembrane transporter activity"/>
    <property type="evidence" value="ECO:0007669"/>
    <property type="project" value="TreeGrafter"/>
</dbReference>
<reference evidence="7" key="1">
    <citation type="journal article" date="2020" name="Biotechnol. Biofuels">
        <title>New insights from the biogas microbiome by comprehensive genome-resolved metagenomics of nearly 1600 species originating from multiple anaerobic digesters.</title>
        <authorList>
            <person name="Campanaro S."/>
            <person name="Treu L."/>
            <person name="Rodriguez-R L.M."/>
            <person name="Kovalovszki A."/>
            <person name="Ziels R.M."/>
            <person name="Maus I."/>
            <person name="Zhu X."/>
            <person name="Kougias P.G."/>
            <person name="Basile A."/>
            <person name="Luo G."/>
            <person name="Schluter A."/>
            <person name="Konstantinidis K.T."/>
            <person name="Angelidaki I."/>
        </authorList>
    </citation>
    <scope>NUCLEOTIDE SEQUENCE</scope>
    <source>
        <strain evidence="7">AS06rmzACSIP_7</strain>
    </source>
</reference>
<accession>A0A971M489</accession>
<evidence type="ECO:0000256" key="4">
    <source>
        <dbReference type="SAM" id="Phobius"/>
    </source>
</evidence>
<name>A0A971M489_9BACT</name>
<dbReference type="Gene3D" id="2.40.30.170">
    <property type="match status" value="1"/>
</dbReference>
<keyword evidence="4" id="KW-0472">Membrane</keyword>
<evidence type="ECO:0000313" key="8">
    <source>
        <dbReference type="Proteomes" id="UP000777265"/>
    </source>
</evidence>
<dbReference type="EMBL" id="JAAYEE010000140">
    <property type="protein sequence ID" value="NLW35543.1"/>
    <property type="molecule type" value="Genomic_DNA"/>
</dbReference>
<evidence type="ECO:0000256" key="3">
    <source>
        <dbReference type="SAM" id="Coils"/>
    </source>
</evidence>
<comment type="caution">
    <text evidence="7">The sequence shown here is derived from an EMBL/GenBank/DDBJ whole genome shotgun (WGS) entry which is preliminary data.</text>
</comment>
<organism evidence="7 8">
    <name type="scientific">Syntrophorhabdus aromaticivorans</name>
    <dbReference type="NCBI Taxonomy" id="328301"/>
    <lineage>
        <taxon>Bacteria</taxon>
        <taxon>Pseudomonadati</taxon>
        <taxon>Thermodesulfobacteriota</taxon>
        <taxon>Syntrophorhabdia</taxon>
        <taxon>Syntrophorhabdales</taxon>
        <taxon>Syntrophorhabdaceae</taxon>
        <taxon>Syntrophorhabdus</taxon>
    </lineage>
</organism>
<reference evidence="7" key="2">
    <citation type="submission" date="2020-01" db="EMBL/GenBank/DDBJ databases">
        <authorList>
            <person name="Campanaro S."/>
        </authorList>
    </citation>
    <scope>NUCLEOTIDE SEQUENCE</scope>
    <source>
        <strain evidence="7">AS06rmzACSIP_7</strain>
    </source>
</reference>
<dbReference type="GO" id="GO:0030313">
    <property type="term" value="C:cell envelope"/>
    <property type="evidence" value="ECO:0007669"/>
    <property type="project" value="UniProtKB-SubCell"/>
</dbReference>
<evidence type="ECO:0000256" key="1">
    <source>
        <dbReference type="ARBA" id="ARBA00009477"/>
    </source>
</evidence>
<dbReference type="InterPro" id="IPR058625">
    <property type="entry name" value="MdtA-like_BSH"/>
</dbReference>
<evidence type="ECO:0000313" key="7">
    <source>
        <dbReference type="EMBL" id="NLW35543.1"/>
    </source>
</evidence>
<dbReference type="SUPFAM" id="SSF111369">
    <property type="entry name" value="HlyD-like secretion proteins"/>
    <property type="match status" value="1"/>
</dbReference>
<dbReference type="GO" id="GO:1990281">
    <property type="term" value="C:efflux pump complex"/>
    <property type="evidence" value="ECO:0007669"/>
    <property type="project" value="TreeGrafter"/>
</dbReference>
<dbReference type="Proteomes" id="UP000777265">
    <property type="component" value="Unassembled WGS sequence"/>
</dbReference>
<comment type="similarity">
    <text evidence="1">Belongs to the membrane fusion protein (MFP) (TC 8.A.1) family.</text>
</comment>
<dbReference type="Pfam" id="PF25975">
    <property type="entry name" value="CzcB_C"/>
    <property type="match status" value="1"/>
</dbReference>
<dbReference type="GO" id="GO:0019898">
    <property type="term" value="C:extrinsic component of membrane"/>
    <property type="evidence" value="ECO:0007669"/>
    <property type="project" value="InterPro"/>
</dbReference>
<feature type="domain" description="Multidrug resistance protein MdtA-like barrel-sandwich hybrid" evidence="5">
    <location>
        <begin position="60"/>
        <end position="215"/>
    </location>
</feature>
<dbReference type="Gene3D" id="2.40.420.20">
    <property type="match status" value="1"/>
</dbReference>
<evidence type="ECO:0000259" key="6">
    <source>
        <dbReference type="Pfam" id="PF25975"/>
    </source>
</evidence>
<dbReference type="InterPro" id="IPR058649">
    <property type="entry name" value="CzcB_C"/>
</dbReference>
<keyword evidence="4" id="KW-0812">Transmembrane</keyword>
<evidence type="ECO:0000256" key="2">
    <source>
        <dbReference type="ARBA" id="ARBA00023054"/>
    </source>
</evidence>
<dbReference type="PANTHER" id="PTHR30469:SF33">
    <property type="entry name" value="SLR1207 PROTEIN"/>
    <property type="match status" value="1"/>
</dbReference>
<proteinExistence type="inferred from homology"/>
<dbReference type="Gene3D" id="6.10.140.1990">
    <property type="match status" value="1"/>
</dbReference>
<keyword evidence="4" id="KW-1133">Transmembrane helix</keyword>
<feature type="coiled-coil region" evidence="3">
    <location>
        <begin position="145"/>
        <end position="176"/>
    </location>
</feature>
<dbReference type="NCBIfam" id="TIGR01730">
    <property type="entry name" value="RND_mfp"/>
    <property type="match status" value="1"/>
</dbReference>
<protein>
    <submittedName>
        <fullName evidence="7">Efflux RND transporter periplasmic adaptor subunit</fullName>
    </submittedName>
</protein>
<feature type="domain" description="CzcB-like C-terminal circularly permuted SH3-like" evidence="6">
    <location>
        <begin position="308"/>
        <end position="359"/>
    </location>
</feature>